<evidence type="ECO:0000259" key="5">
    <source>
        <dbReference type="Pfam" id="PF01926"/>
    </source>
</evidence>
<organism evidence="6 7">
    <name type="scientific">Meristemomyces frigidus</name>
    <dbReference type="NCBI Taxonomy" id="1508187"/>
    <lineage>
        <taxon>Eukaryota</taxon>
        <taxon>Fungi</taxon>
        <taxon>Dikarya</taxon>
        <taxon>Ascomycota</taxon>
        <taxon>Pezizomycotina</taxon>
        <taxon>Dothideomycetes</taxon>
        <taxon>Dothideomycetidae</taxon>
        <taxon>Mycosphaerellales</taxon>
        <taxon>Teratosphaeriaceae</taxon>
        <taxon>Meristemomyces</taxon>
    </lineage>
</organism>
<dbReference type="Gene3D" id="3.90.640.10">
    <property type="entry name" value="Actin, Chain A, domain 4"/>
    <property type="match status" value="1"/>
</dbReference>
<feature type="region of interest" description="Disordered" evidence="4">
    <location>
        <begin position="445"/>
        <end position="465"/>
    </location>
</feature>
<keyword evidence="2" id="KW-0067">ATP-binding</keyword>
<feature type="coiled-coil region" evidence="3">
    <location>
        <begin position="365"/>
        <end position="425"/>
    </location>
</feature>
<dbReference type="SUPFAM" id="SSF53067">
    <property type="entry name" value="Actin-like ATPase domain"/>
    <property type="match status" value="2"/>
</dbReference>
<evidence type="ECO:0000256" key="1">
    <source>
        <dbReference type="ARBA" id="ARBA00022741"/>
    </source>
</evidence>
<keyword evidence="1" id="KW-0547">Nucleotide-binding</keyword>
<dbReference type="CDD" id="cd00882">
    <property type="entry name" value="Ras_like_GTPase"/>
    <property type="match status" value="1"/>
</dbReference>
<dbReference type="SUPFAM" id="SSF52540">
    <property type="entry name" value="P-loop containing nucleoside triphosphate hydrolases"/>
    <property type="match status" value="1"/>
</dbReference>
<dbReference type="GO" id="GO:0005524">
    <property type="term" value="F:ATP binding"/>
    <property type="evidence" value="ECO:0007669"/>
    <property type="project" value="UniProtKB-KW"/>
</dbReference>
<evidence type="ECO:0000256" key="4">
    <source>
        <dbReference type="SAM" id="MobiDB-lite"/>
    </source>
</evidence>
<keyword evidence="3" id="KW-0175">Coiled coil</keyword>
<dbReference type="Gene3D" id="3.30.420.40">
    <property type="match status" value="2"/>
</dbReference>
<evidence type="ECO:0000313" key="6">
    <source>
        <dbReference type="EMBL" id="KAK5110335.1"/>
    </source>
</evidence>
<dbReference type="PANTHER" id="PTHR14187:SF81">
    <property type="entry name" value="HSP70 FAMILY PROTEIN (AFU_ORTHOLOGUE AFUA_4G14040)"/>
    <property type="match status" value="1"/>
</dbReference>
<dbReference type="PANTHER" id="PTHR14187">
    <property type="entry name" value="ALPHA KINASE/ELONGATION FACTOR 2 KINASE"/>
    <property type="match status" value="1"/>
</dbReference>
<protein>
    <recommendedName>
        <fullName evidence="5">G domain-containing protein</fullName>
    </recommendedName>
</protein>
<name>A0AAN7TC72_9PEZI</name>
<dbReference type="AlphaFoldDB" id="A0AAN7TC72"/>
<evidence type="ECO:0000256" key="2">
    <source>
        <dbReference type="ARBA" id="ARBA00022840"/>
    </source>
</evidence>
<sequence>MELVVRYAVRREPLLLTKCAFCNWQLPADDQSSLVVNQPALLQHMASAHLKILALNSLPSARSGSSASENYRRELITSVPLENAEDASPNPDAPTLTQIEQAARAIYVPNDVFVPRWIAQQHAAEDPVTDGQVSDALQDKPLMPQVYILLMGPTGVGKSTFIRTASGDERVGIGHGLNSYTIDVEAFEFEHAGYRVTLLDTPGFNDTHRGETEVLQSIAEYLELAYRKSVHGGLAGIIYLHSILDVPMSGSGLRNIRMFKKLIGQDALRKVVLVTARWGQVAKLGDLKRAESRELELRENFWAPMIQRGSRVARFDDTKGSALAIIMSLIGQQTVSQESVVLQIQSELADRKLPLAATAAGMIINDETNRLEKKYREELSNMQREMEEALAQRDVEVQEALQEAMEEHQRKLERVQAESQRLRGQPHPAIEENQPSLQGVQAINDLPQGQPHVSNQEEQGSVPPIPDPLTQASNRHRLIVVVEYGAACSGIAYVIGDKTTVEDISFVRTWPGRNGEWKVPTCIAYAEENIRLALRDNVWGYQVESAMLSCSWTKLLLDRGEQGHTERLPGWVADVDKRGICRVPSNKTAQQVCSDFLRELYRHLHHTLAKLMSDRELEATPMDCWIPVPAVFSQRAVHALMEAARTAGFGSRAGDTISVITEPEAAALAALYEYTMPDSLKPLKQGETVMICDCGGATTDTTTYKLTEITPRLEFQEACILCGSLDLDRDFYELMWWRFGEAFEKSTTGSHKEPGERFQQSWNRLKRTFTGREISDEHEVGYLVMPGVEDSQYYDARKNIVMLSSEDMKDVFAPVVDRIIKLLSTQQAEVEEKLGKRLDYIILVGGLAESEYLYSRLELYCTVISVQLLRPKYPQTAVMRGAALRAMQDINPKIRRHRRHYGVVTNMLFREGIDRRSQRFYSATEGGYQCRDRMLWLIHKGDEMLPQMKREARLNFSLTEDNMWRYETELYACSSDRAPEHRDDPGVESVGRIVTDFSQVDRSLLRFKRDYLVIGRKTCMLELTLRMKYRSQTGDLELTSLVGDAVLSTAIINLSGIVDS</sequence>
<dbReference type="InterPro" id="IPR006073">
    <property type="entry name" value="GTP-bd"/>
</dbReference>
<evidence type="ECO:0000313" key="7">
    <source>
        <dbReference type="Proteomes" id="UP001310890"/>
    </source>
</evidence>
<dbReference type="CDD" id="cd10170">
    <property type="entry name" value="ASKHA_NBD_HSP70"/>
    <property type="match status" value="1"/>
</dbReference>
<dbReference type="Gene3D" id="3.40.50.300">
    <property type="entry name" value="P-loop containing nucleotide triphosphate hydrolases"/>
    <property type="match status" value="1"/>
</dbReference>
<accession>A0AAN7TC72</accession>
<dbReference type="InterPro" id="IPR013126">
    <property type="entry name" value="Hsp_70_fam"/>
</dbReference>
<evidence type="ECO:0000256" key="3">
    <source>
        <dbReference type="SAM" id="Coils"/>
    </source>
</evidence>
<dbReference type="Proteomes" id="UP001310890">
    <property type="component" value="Unassembled WGS sequence"/>
</dbReference>
<feature type="domain" description="G" evidence="5">
    <location>
        <begin position="148"/>
        <end position="216"/>
    </location>
</feature>
<reference evidence="6" key="1">
    <citation type="submission" date="2023-08" db="EMBL/GenBank/DDBJ databases">
        <title>Black Yeasts Isolated from many extreme environments.</title>
        <authorList>
            <person name="Coleine C."/>
            <person name="Stajich J.E."/>
            <person name="Selbmann L."/>
        </authorList>
    </citation>
    <scope>NUCLEOTIDE SEQUENCE</scope>
    <source>
        <strain evidence="6">CCFEE 5401</strain>
    </source>
</reference>
<dbReference type="GO" id="GO:0005525">
    <property type="term" value="F:GTP binding"/>
    <property type="evidence" value="ECO:0007669"/>
    <property type="project" value="InterPro"/>
</dbReference>
<dbReference type="EMBL" id="JAVRRL010000050">
    <property type="protein sequence ID" value="KAK5110335.1"/>
    <property type="molecule type" value="Genomic_DNA"/>
</dbReference>
<dbReference type="Pfam" id="PF01926">
    <property type="entry name" value="MMR_HSR1"/>
    <property type="match status" value="1"/>
</dbReference>
<dbReference type="GO" id="GO:0140662">
    <property type="term" value="F:ATP-dependent protein folding chaperone"/>
    <property type="evidence" value="ECO:0007669"/>
    <property type="project" value="InterPro"/>
</dbReference>
<comment type="caution">
    <text evidence="6">The sequence shown here is derived from an EMBL/GenBank/DDBJ whole genome shotgun (WGS) entry which is preliminary data.</text>
</comment>
<dbReference type="InterPro" id="IPR043129">
    <property type="entry name" value="ATPase_NBD"/>
</dbReference>
<dbReference type="InterPro" id="IPR027417">
    <property type="entry name" value="P-loop_NTPase"/>
</dbReference>
<proteinExistence type="predicted"/>
<dbReference type="Pfam" id="PF00012">
    <property type="entry name" value="HSP70"/>
    <property type="match status" value="1"/>
</dbReference>
<gene>
    <name evidence="6" type="ORF">LTR62_006043</name>
</gene>